<proteinExistence type="predicted"/>
<comment type="caution">
    <text evidence="1">The sequence shown here is derived from an EMBL/GenBank/DDBJ whole genome shotgun (WGS) entry which is preliminary data.</text>
</comment>
<gene>
    <name evidence="1" type="ORF">PLEPLA_LOCUS33464</name>
</gene>
<name>A0A9N7VA78_PLEPL</name>
<evidence type="ECO:0000313" key="2">
    <source>
        <dbReference type="Proteomes" id="UP001153269"/>
    </source>
</evidence>
<keyword evidence="2" id="KW-1185">Reference proteome</keyword>
<evidence type="ECO:0000313" key="1">
    <source>
        <dbReference type="EMBL" id="CAB1445727.1"/>
    </source>
</evidence>
<reference evidence="1" key="1">
    <citation type="submission" date="2020-03" db="EMBL/GenBank/DDBJ databases">
        <authorList>
            <person name="Weist P."/>
        </authorList>
    </citation>
    <scope>NUCLEOTIDE SEQUENCE</scope>
</reference>
<protein>
    <recommendedName>
        <fullName evidence="3">Ig-like domain-containing protein</fullName>
    </recommendedName>
</protein>
<dbReference type="EMBL" id="CADEAL010003768">
    <property type="protein sequence ID" value="CAB1445727.1"/>
    <property type="molecule type" value="Genomic_DNA"/>
</dbReference>
<sequence>MRDVTWQSPNHTGLPPRHLVSGDSYFITAVTQEYADRYWCQAECRENRTEAKGPASLAWSVSGTSGVYWCEGARGRSNAVNITVSCESCVTEKFQDKLRKKPPTSV</sequence>
<accession>A0A9N7VA78</accession>
<dbReference type="AlphaFoldDB" id="A0A9N7VA78"/>
<dbReference type="Proteomes" id="UP001153269">
    <property type="component" value="Unassembled WGS sequence"/>
</dbReference>
<evidence type="ECO:0008006" key="3">
    <source>
        <dbReference type="Google" id="ProtNLM"/>
    </source>
</evidence>
<organism evidence="1 2">
    <name type="scientific">Pleuronectes platessa</name>
    <name type="common">European plaice</name>
    <dbReference type="NCBI Taxonomy" id="8262"/>
    <lineage>
        <taxon>Eukaryota</taxon>
        <taxon>Metazoa</taxon>
        <taxon>Chordata</taxon>
        <taxon>Craniata</taxon>
        <taxon>Vertebrata</taxon>
        <taxon>Euteleostomi</taxon>
        <taxon>Actinopterygii</taxon>
        <taxon>Neopterygii</taxon>
        <taxon>Teleostei</taxon>
        <taxon>Neoteleostei</taxon>
        <taxon>Acanthomorphata</taxon>
        <taxon>Carangaria</taxon>
        <taxon>Pleuronectiformes</taxon>
        <taxon>Pleuronectoidei</taxon>
        <taxon>Pleuronectidae</taxon>
        <taxon>Pleuronectes</taxon>
    </lineage>
</organism>